<sequence>SFSITSKDLVQFFINSRAVCIRTKALPFQRNRTMSGMCGLRVMLPLSLVMLVFCSTGLALMCYNCQSYSSEQCEQKMTCPSTQNACLKITTDGKSRFQCWEMNRCDIPSLKNEFQLNKFSSSCCQSDLCNSGRNSLPVTSLVLSLAAAILLIFSC</sequence>
<feature type="domain" description="UPAR/Ly6" evidence="13">
    <location>
        <begin position="60"/>
        <end position="139"/>
    </location>
</feature>
<evidence type="ECO:0000256" key="6">
    <source>
        <dbReference type="ARBA" id="ARBA00023157"/>
    </source>
</evidence>
<dbReference type="SUPFAM" id="SSF57302">
    <property type="entry name" value="Snake toxin-like"/>
    <property type="match status" value="1"/>
</dbReference>
<protein>
    <recommendedName>
        <fullName evidence="10">MAC-inhibitory protein</fullName>
    </recommendedName>
    <alternativeName>
        <fullName evidence="11">Membrane attack complex inhibition factor</fullName>
    </alternativeName>
    <alternativeName>
        <fullName evidence="9">Protectin</fullName>
    </alternativeName>
</protein>
<proteinExistence type="predicted"/>
<evidence type="ECO:0000256" key="12">
    <source>
        <dbReference type="SAM" id="Phobius"/>
    </source>
</evidence>
<dbReference type="PANTHER" id="PTHR10036:SF24">
    <property type="entry name" value="CD59 GLYCOPROTEIN"/>
    <property type="match status" value="1"/>
</dbReference>
<evidence type="ECO:0000256" key="1">
    <source>
        <dbReference type="ARBA" id="ARBA00004589"/>
    </source>
</evidence>
<keyword evidence="5 12" id="KW-0472">Membrane</keyword>
<evidence type="ECO:0000256" key="9">
    <source>
        <dbReference type="ARBA" id="ARBA00029920"/>
    </source>
</evidence>
<keyword evidence="12" id="KW-0812">Transmembrane</keyword>
<keyword evidence="8" id="KW-0449">Lipoprotein</keyword>
<keyword evidence="12" id="KW-1133">Transmembrane helix</keyword>
<comment type="subunit">
    <text evidence="2">Interacts with T-cell surface antigen CD2.</text>
</comment>
<feature type="transmembrane region" description="Helical" evidence="12">
    <location>
        <begin position="38"/>
        <end position="61"/>
    </location>
</feature>
<feature type="transmembrane region" description="Helical" evidence="12">
    <location>
        <begin position="135"/>
        <end position="153"/>
    </location>
</feature>
<keyword evidence="6" id="KW-1015">Disulfide bond</keyword>
<dbReference type="AlphaFoldDB" id="A0AAD1SML7"/>
<dbReference type="GO" id="GO:0098552">
    <property type="term" value="C:side of membrane"/>
    <property type="evidence" value="ECO:0007669"/>
    <property type="project" value="UniProtKB-KW"/>
</dbReference>
<dbReference type="InterPro" id="IPR016054">
    <property type="entry name" value="LY6_UPA_recep-like"/>
</dbReference>
<evidence type="ECO:0000313" key="15">
    <source>
        <dbReference type="Proteomes" id="UP001295444"/>
    </source>
</evidence>
<keyword evidence="7" id="KW-0325">Glycoprotein</keyword>
<evidence type="ECO:0000256" key="3">
    <source>
        <dbReference type="ARBA" id="ARBA00022622"/>
    </source>
</evidence>
<dbReference type="CDD" id="cd23554">
    <property type="entry name" value="TFP_LU_ECD_CD59"/>
    <property type="match status" value="1"/>
</dbReference>
<evidence type="ECO:0000256" key="4">
    <source>
        <dbReference type="ARBA" id="ARBA00022729"/>
    </source>
</evidence>
<feature type="non-terminal residue" evidence="14">
    <location>
        <position position="1"/>
    </location>
</feature>
<dbReference type="InterPro" id="IPR056949">
    <property type="entry name" value="CD59"/>
</dbReference>
<organism evidence="14 15">
    <name type="scientific">Pelobates cultripes</name>
    <name type="common">Western spadefoot toad</name>
    <dbReference type="NCBI Taxonomy" id="61616"/>
    <lineage>
        <taxon>Eukaryota</taxon>
        <taxon>Metazoa</taxon>
        <taxon>Chordata</taxon>
        <taxon>Craniata</taxon>
        <taxon>Vertebrata</taxon>
        <taxon>Euteleostomi</taxon>
        <taxon>Amphibia</taxon>
        <taxon>Batrachia</taxon>
        <taxon>Anura</taxon>
        <taxon>Pelobatoidea</taxon>
        <taxon>Pelobatidae</taxon>
        <taxon>Pelobates</taxon>
    </lineage>
</organism>
<gene>
    <name evidence="14" type="ORF">PECUL_23A042408</name>
</gene>
<comment type="subcellular location">
    <subcellularLocation>
        <location evidence="1">Membrane</location>
        <topology evidence="1">Lipid-anchor</topology>
        <topology evidence="1">GPI-anchor</topology>
    </subcellularLocation>
</comment>
<dbReference type="InterPro" id="IPR045860">
    <property type="entry name" value="Snake_toxin-like_sf"/>
</dbReference>
<dbReference type="EMBL" id="OW240918">
    <property type="protein sequence ID" value="CAH2306058.1"/>
    <property type="molecule type" value="Genomic_DNA"/>
</dbReference>
<accession>A0AAD1SML7</accession>
<dbReference type="Gene3D" id="2.10.60.10">
    <property type="entry name" value="CD59"/>
    <property type="match status" value="1"/>
</dbReference>
<evidence type="ECO:0000256" key="2">
    <source>
        <dbReference type="ARBA" id="ARBA00011481"/>
    </source>
</evidence>
<keyword evidence="4" id="KW-0732">Signal</keyword>
<dbReference type="PANTHER" id="PTHR10036">
    <property type="entry name" value="CD59 GLYCOPROTEIN"/>
    <property type="match status" value="1"/>
</dbReference>
<reference evidence="14" key="1">
    <citation type="submission" date="2022-03" db="EMBL/GenBank/DDBJ databases">
        <authorList>
            <person name="Alioto T."/>
            <person name="Alioto T."/>
            <person name="Gomez Garrido J."/>
        </authorList>
    </citation>
    <scope>NUCLEOTIDE SEQUENCE</scope>
</reference>
<keyword evidence="15" id="KW-1185">Reference proteome</keyword>
<evidence type="ECO:0000259" key="13">
    <source>
        <dbReference type="SMART" id="SM00134"/>
    </source>
</evidence>
<evidence type="ECO:0000313" key="14">
    <source>
        <dbReference type="EMBL" id="CAH2306058.1"/>
    </source>
</evidence>
<keyword evidence="3" id="KW-0336">GPI-anchor</keyword>
<dbReference type="Pfam" id="PF25152">
    <property type="entry name" value="CD59"/>
    <property type="match status" value="1"/>
</dbReference>
<evidence type="ECO:0000256" key="5">
    <source>
        <dbReference type="ARBA" id="ARBA00023136"/>
    </source>
</evidence>
<evidence type="ECO:0000256" key="11">
    <source>
        <dbReference type="ARBA" id="ARBA00031867"/>
    </source>
</evidence>
<dbReference type="Proteomes" id="UP001295444">
    <property type="component" value="Chromosome 07"/>
</dbReference>
<evidence type="ECO:0000256" key="7">
    <source>
        <dbReference type="ARBA" id="ARBA00023180"/>
    </source>
</evidence>
<evidence type="ECO:0000256" key="8">
    <source>
        <dbReference type="ARBA" id="ARBA00023288"/>
    </source>
</evidence>
<name>A0AAD1SML7_PELCU</name>
<dbReference type="SMART" id="SM00134">
    <property type="entry name" value="LU"/>
    <property type="match status" value="1"/>
</dbReference>
<evidence type="ECO:0000256" key="10">
    <source>
        <dbReference type="ARBA" id="ARBA00031590"/>
    </source>
</evidence>